<dbReference type="eggNOG" id="COG5295">
    <property type="taxonomic scope" value="Bacteria"/>
</dbReference>
<evidence type="ECO:0000313" key="2">
    <source>
        <dbReference type="EMBL" id="KGO96337.1"/>
    </source>
</evidence>
<name>A0A0A2MUK4_9FLAO</name>
<keyword evidence="3" id="KW-1185">Reference proteome</keyword>
<feature type="chain" id="PRO_5002003816" evidence="1">
    <location>
        <begin position="23"/>
        <end position="793"/>
    </location>
</feature>
<proteinExistence type="predicted"/>
<dbReference type="AlphaFoldDB" id="A0A0A2MUK4"/>
<protein>
    <submittedName>
        <fullName evidence="2">Uncharacterized protein</fullName>
    </submittedName>
</protein>
<dbReference type="RefSeq" id="WP_035630006.1">
    <property type="nucleotide sequence ID" value="NZ_AVCS01000009.1"/>
</dbReference>
<dbReference type="EMBL" id="JRLZ01000004">
    <property type="protein sequence ID" value="KGO96337.1"/>
    <property type="molecule type" value="Genomic_DNA"/>
</dbReference>
<dbReference type="Proteomes" id="UP000030149">
    <property type="component" value="Unassembled WGS sequence"/>
</dbReference>
<dbReference type="STRING" id="1107311.Q767_05335"/>
<dbReference type="PATRIC" id="fig|1107311.5.peg.2266"/>
<feature type="signal peptide" evidence="1">
    <location>
        <begin position="1"/>
        <end position="22"/>
    </location>
</feature>
<reference evidence="2 3" key="2">
    <citation type="journal article" date="2015" name="Stand. Genomic Sci.">
        <title>High quality draft genomic sequence of Flavobacterium enshiense DK69(T) and comparison among Flavobacterium genomes.</title>
        <authorList>
            <person name="Zeng Z."/>
            <person name="Chen C."/>
            <person name="Du H."/>
            <person name="Wang G."/>
            <person name="Li M."/>
        </authorList>
    </citation>
    <scope>NUCLEOTIDE SEQUENCE [LARGE SCALE GENOMIC DNA]</scope>
    <source>
        <strain evidence="2 3">DK69</strain>
    </source>
</reference>
<evidence type="ECO:0000313" key="3">
    <source>
        <dbReference type="Proteomes" id="UP000030149"/>
    </source>
</evidence>
<accession>A0A0A2MUK4</accession>
<evidence type="ECO:0000256" key="1">
    <source>
        <dbReference type="SAM" id="SignalP"/>
    </source>
</evidence>
<sequence>MRNFIKLLVFITIPLTSASINAQVGIGTTSPSGALDITSATDGLLIPRISLTATNVATVTTPTTSELVYNTATSGDVTPGFYYWDGVKWVRMTTGTNFDWALSGNTGTIPGTNFLGTTDNVDLRFKTGATDRWNISNANNGQLQSYSLGTAVLPNYSYQNDQDTGIFSPAADNLAITTAGTEKLRILANGNMGIGTTTPAGKLDISSTNDGLVIPRVALTATNAATPLTAPTTSELVYNTATAGSAPNNVIPGFYYWDGAKWVSIATGSSTDWTTVGNSGTTAGTNFIGTTDAVDFVGKTNGTERFRVLKTGNTGFGTTTPASTLSVAANTTIGSTYASANAAPSNGLRIEGQTVIGKASGEDSRDKFSVHTSASSYSNITGYPNVTAARAVSGYADSNGMGVFGYANRTGYGVVGLTQPGTISSYVQTGEGVLGQTSGATGGATIPIGAHGIIHETTAGNWRSTGIVGENNNVTPGIGFKSGPYTANGVTCGTYGNYAAINISSGTNMYAFGVAGDILVGGTGGGSIPDGSGGVFGSGGTSQFGILGYQSLNGTLYSVYGGGANDNTNANNNGRTATITSTPNNLIGLGINGGFMGGYVKGNQYGMMSKGQEFGMYVQGNTIVNKPVVQLTDNGNSERTISYTAASTTVDVTTRGTGKLTNGEIFIAFKDTFKNLVSKNEEINVTVTPTSETNGVYVTGVTADGFYVKENRGGSSNASFNWVAIGTKAGYENGIEISKTILAQDFDKNMDGVMTTDGSGKEGKPIYFDGQNIRFERIPENQIQYAKKESPKK</sequence>
<keyword evidence="1" id="KW-0732">Signal</keyword>
<comment type="caution">
    <text evidence="2">The sequence shown here is derived from an EMBL/GenBank/DDBJ whole genome shotgun (WGS) entry which is preliminary data.</text>
</comment>
<gene>
    <name evidence="2" type="ORF">Q767_05335</name>
</gene>
<dbReference type="OrthoDB" id="1430919at2"/>
<reference evidence="3" key="1">
    <citation type="submission" date="2013-09" db="EMBL/GenBank/DDBJ databases">
        <authorList>
            <person name="Zeng Z."/>
            <person name="Chen C."/>
        </authorList>
    </citation>
    <scope>NUCLEOTIDE SEQUENCE [LARGE SCALE GENOMIC DNA]</scope>
    <source>
        <strain evidence="3">DK69</strain>
    </source>
</reference>
<organism evidence="2 3">
    <name type="scientific">Flavobacterium enshiense DK69</name>
    <dbReference type="NCBI Taxonomy" id="1107311"/>
    <lineage>
        <taxon>Bacteria</taxon>
        <taxon>Pseudomonadati</taxon>
        <taxon>Bacteroidota</taxon>
        <taxon>Flavobacteriia</taxon>
        <taxon>Flavobacteriales</taxon>
        <taxon>Flavobacteriaceae</taxon>
        <taxon>Flavobacterium</taxon>
    </lineage>
</organism>